<sequence>MPYIPHTDDDVKRMLDTIGADSIDDLFDEIPKDIIAQPLQHVPAGKSEMETTRIMSDRAAHDSGNLCFIGAGAYEHHIPAAVWEIAGRGEFLTAYTPYQAEASQGTLQVIYEFQSMIAHLNGMDVSNASLYDGGSGLAEAVLMAVRANRKSKSKKALVLSSVNPLYRQATTNIVENQGLELVEVPYCSAQGTTPVDALKHFEGQDFAALIIQQPNFFGSLEDVDALTDWAHAHGMLVIASVNPTSLAILTPPGEWGETGADIATGEGQPLGVPLSSGGPYFGFITCKQQHVRQMPGRIIGRTVDMEGRPGFALTLQAREQHIRRSKATSNICTNQGLAMTAATVYMSLLGADGLEQVAIASHNNTQSLLEKLTAIDGVEKVFSAATFHEVVISLPLKATTALKKMAKRGIQGGLDLGEYYPELSNCILLCATETKTQADLDRYATVLAEVLADTTEGAQ</sequence>
<reference evidence="7" key="1">
    <citation type="submission" date="2017-08" db="EMBL/GenBank/DDBJ databases">
        <title>Direct submision.</title>
        <authorList>
            <person name="Kim S.-J."/>
            <person name="Rhee S.-K."/>
        </authorList>
    </citation>
    <scope>NUCLEOTIDE SEQUENCE [LARGE SCALE GENOMIC DNA]</scope>
    <source>
        <strain evidence="7">GI5</strain>
    </source>
</reference>
<dbReference type="HAMAP" id="MF_00712">
    <property type="entry name" value="GcvPA"/>
    <property type="match status" value="1"/>
</dbReference>
<dbReference type="InterPro" id="IPR015421">
    <property type="entry name" value="PyrdxlP-dep_Trfase_major"/>
</dbReference>
<dbReference type="EMBL" id="CP022684">
    <property type="protein sequence ID" value="AUM13378.1"/>
    <property type="molecule type" value="Genomic_DNA"/>
</dbReference>
<proteinExistence type="inferred from homology"/>
<dbReference type="CDD" id="cd00613">
    <property type="entry name" value="GDC-P"/>
    <property type="match status" value="1"/>
</dbReference>
<feature type="domain" description="Glycine cleavage system P-protein N-terminal" evidence="5">
    <location>
        <begin position="3"/>
        <end position="444"/>
    </location>
</feature>
<keyword evidence="7" id="KW-1185">Reference proteome</keyword>
<evidence type="ECO:0000256" key="1">
    <source>
        <dbReference type="ARBA" id="ARBA00003788"/>
    </source>
</evidence>
<dbReference type="EC" id="1.4.4.2" evidence="4"/>
<comment type="catalytic activity">
    <reaction evidence="3 4">
        <text>N(6)-[(R)-lipoyl]-L-lysyl-[glycine-cleavage complex H protein] + glycine + H(+) = N(6)-[(R)-S(8)-aminomethyldihydrolipoyl]-L-lysyl-[glycine-cleavage complex H protein] + CO2</text>
        <dbReference type="Rhea" id="RHEA:24304"/>
        <dbReference type="Rhea" id="RHEA-COMP:10494"/>
        <dbReference type="Rhea" id="RHEA-COMP:10495"/>
        <dbReference type="ChEBI" id="CHEBI:15378"/>
        <dbReference type="ChEBI" id="CHEBI:16526"/>
        <dbReference type="ChEBI" id="CHEBI:57305"/>
        <dbReference type="ChEBI" id="CHEBI:83099"/>
        <dbReference type="ChEBI" id="CHEBI:83143"/>
        <dbReference type="EC" id="1.4.4.2"/>
    </reaction>
</comment>
<comment type="function">
    <text evidence="1 4">The glycine cleavage system catalyzes the degradation of glycine. The P protein binds the alpha-amino group of glycine through its pyridoxal phosphate cofactor; CO(2) is released and the remaining methylamine moiety is then transferred to the lipoamide cofactor of the H protein.</text>
</comment>
<keyword evidence="2 4" id="KW-0560">Oxidoreductase</keyword>
<dbReference type="NCBIfam" id="NF001696">
    <property type="entry name" value="PRK00451.1"/>
    <property type="match status" value="1"/>
</dbReference>
<evidence type="ECO:0000256" key="4">
    <source>
        <dbReference type="HAMAP-Rule" id="MF_00712"/>
    </source>
</evidence>
<dbReference type="Pfam" id="PF02347">
    <property type="entry name" value="GDC-P"/>
    <property type="match status" value="1"/>
</dbReference>
<dbReference type="InterPro" id="IPR020581">
    <property type="entry name" value="GDC_P"/>
</dbReference>
<dbReference type="InterPro" id="IPR015422">
    <property type="entry name" value="PyrdxlP-dep_Trfase_small"/>
</dbReference>
<dbReference type="RefSeq" id="WP_101894756.1">
    <property type="nucleotide sequence ID" value="NZ_CP022684.1"/>
</dbReference>
<dbReference type="KEGG" id="kak:Kalk_13525"/>
<dbReference type="PIRSF" id="PIRSF006815">
    <property type="entry name" value="GcvPA"/>
    <property type="match status" value="1"/>
</dbReference>
<name>A0A2K9LM19_9GAMM</name>
<evidence type="ECO:0000313" key="7">
    <source>
        <dbReference type="Proteomes" id="UP000235116"/>
    </source>
</evidence>
<evidence type="ECO:0000256" key="3">
    <source>
        <dbReference type="ARBA" id="ARBA00049026"/>
    </source>
</evidence>
<evidence type="ECO:0000256" key="2">
    <source>
        <dbReference type="ARBA" id="ARBA00023002"/>
    </source>
</evidence>
<evidence type="ECO:0000259" key="5">
    <source>
        <dbReference type="Pfam" id="PF02347"/>
    </source>
</evidence>
<protein>
    <recommendedName>
        <fullName evidence="4">Probable glycine dehydrogenase (decarboxylating) subunit 1</fullName>
        <ecNumber evidence="4">1.4.4.2</ecNumber>
    </recommendedName>
    <alternativeName>
        <fullName evidence="4">Glycine cleavage system P-protein subunit 1</fullName>
    </alternativeName>
    <alternativeName>
        <fullName evidence="4">Glycine decarboxylase subunit 1</fullName>
    </alternativeName>
    <alternativeName>
        <fullName evidence="4">Glycine dehydrogenase (aminomethyl-transferring) subunit 1</fullName>
    </alternativeName>
</protein>
<dbReference type="InterPro" id="IPR049315">
    <property type="entry name" value="GDC-P_N"/>
</dbReference>
<accession>A0A2K9LM19</accession>
<dbReference type="AlphaFoldDB" id="A0A2K9LM19"/>
<organism evidence="6 7">
    <name type="scientific">Ketobacter alkanivorans</name>
    <dbReference type="NCBI Taxonomy" id="1917421"/>
    <lineage>
        <taxon>Bacteria</taxon>
        <taxon>Pseudomonadati</taxon>
        <taxon>Pseudomonadota</taxon>
        <taxon>Gammaproteobacteria</taxon>
        <taxon>Pseudomonadales</taxon>
        <taxon>Ketobacteraceae</taxon>
        <taxon>Ketobacter</taxon>
    </lineage>
</organism>
<dbReference type="InterPro" id="IPR015424">
    <property type="entry name" value="PyrdxlP-dep_Trfase"/>
</dbReference>
<dbReference type="Gene3D" id="3.40.640.10">
    <property type="entry name" value="Type I PLP-dependent aspartate aminotransferase-like (Major domain)"/>
    <property type="match status" value="1"/>
</dbReference>
<dbReference type="GO" id="GO:0004375">
    <property type="term" value="F:glycine dehydrogenase (decarboxylating) activity"/>
    <property type="evidence" value="ECO:0007669"/>
    <property type="project" value="UniProtKB-EC"/>
</dbReference>
<dbReference type="PANTHER" id="PTHR42806">
    <property type="entry name" value="GLYCINE CLEAVAGE SYSTEM P-PROTEIN"/>
    <property type="match status" value="1"/>
</dbReference>
<dbReference type="GO" id="GO:0019464">
    <property type="term" value="P:glycine decarboxylation via glycine cleavage system"/>
    <property type="evidence" value="ECO:0007669"/>
    <property type="project" value="UniProtKB-UniRule"/>
</dbReference>
<dbReference type="OrthoDB" id="9801272at2"/>
<gene>
    <name evidence="4" type="primary">gcvPA</name>
    <name evidence="6" type="ORF">Kalk_13525</name>
</gene>
<dbReference type="PANTHER" id="PTHR42806:SF1">
    <property type="entry name" value="GLYCINE DEHYDROGENASE (DECARBOXYLATING)"/>
    <property type="match status" value="1"/>
</dbReference>
<evidence type="ECO:0000313" key="6">
    <source>
        <dbReference type="EMBL" id="AUM13378.1"/>
    </source>
</evidence>
<dbReference type="SUPFAM" id="SSF53383">
    <property type="entry name" value="PLP-dependent transferases"/>
    <property type="match status" value="1"/>
</dbReference>
<dbReference type="Gene3D" id="3.90.1150.10">
    <property type="entry name" value="Aspartate Aminotransferase, domain 1"/>
    <property type="match status" value="1"/>
</dbReference>
<dbReference type="Proteomes" id="UP000235116">
    <property type="component" value="Chromosome"/>
</dbReference>
<comment type="subunit">
    <text evidence="4">The glycine cleavage system is composed of four proteins: P, T, L and H. In this organism, the P 'protein' is a heterodimer of two subunits.</text>
</comment>
<dbReference type="InterPro" id="IPR023010">
    <property type="entry name" value="GcvPA"/>
</dbReference>
<dbReference type="GO" id="GO:0009116">
    <property type="term" value="P:nucleoside metabolic process"/>
    <property type="evidence" value="ECO:0007669"/>
    <property type="project" value="InterPro"/>
</dbReference>
<comment type="similarity">
    <text evidence="4">Belongs to the GcvP family. N-terminal subunit subfamily.</text>
</comment>